<reference evidence="1" key="1">
    <citation type="submission" date="2022-07" db="EMBL/GenBank/DDBJ databases">
        <authorList>
            <person name="Macas J."/>
            <person name="Novak P."/>
            <person name="Neumann P."/>
        </authorList>
    </citation>
    <scope>NUCLEOTIDE SEQUENCE</scope>
</reference>
<keyword evidence="2" id="KW-1185">Reference proteome</keyword>
<gene>
    <name evidence="1" type="ORF">CEPIT_LOCUS21859</name>
</gene>
<protein>
    <submittedName>
        <fullName evidence="1">Uncharacterized protein</fullName>
    </submittedName>
</protein>
<dbReference type="EMBL" id="CAMAPF010000406">
    <property type="protein sequence ID" value="CAH9117425.1"/>
    <property type="molecule type" value="Genomic_DNA"/>
</dbReference>
<proteinExistence type="predicted"/>
<name>A0AAV0E6M5_9ASTE</name>
<accession>A0AAV0E6M5</accession>
<comment type="caution">
    <text evidence="1">The sequence shown here is derived from an EMBL/GenBank/DDBJ whole genome shotgun (WGS) entry which is preliminary data.</text>
</comment>
<dbReference type="AlphaFoldDB" id="A0AAV0E6M5"/>
<evidence type="ECO:0000313" key="1">
    <source>
        <dbReference type="EMBL" id="CAH9117425.1"/>
    </source>
</evidence>
<sequence>MTQLYASRVPKISASQTEHFPSTLDDPPAMKLPTEAVFAFAFLSTLELLALEKLKIVFANLRFCFFKVLLSQNLKATKWCFLVLLGNVVNNSNFRDNVIPN</sequence>
<organism evidence="1 2">
    <name type="scientific">Cuscuta epithymum</name>
    <dbReference type="NCBI Taxonomy" id="186058"/>
    <lineage>
        <taxon>Eukaryota</taxon>
        <taxon>Viridiplantae</taxon>
        <taxon>Streptophyta</taxon>
        <taxon>Embryophyta</taxon>
        <taxon>Tracheophyta</taxon>
        <taxon>Spermatophyta</taxon>
        <taxon>Magnoliopsida</taxon>
        <taxon>eudicotyledons</taxon>
        <taxon>Gunneridae</taxon>
        <taxon>Pentapetalae</taxon>
        <taxon>asterids</taxon>
        <taxon>lamiids</taxon>
        <taxon>Solanales</taxon>
        <taxon>Convolvulaceae</taxon>
        <taxon>Cuscuteae</taxon>
        <taxon>Cuscuta</taxon>
        <taxon>Cuscuta subgen. Cuscuta</taxon>
    </lineage>
</organism>
<dbReference type="Proteomes" id="UP001152523">
    <property type="component" value="Unassembled WGS sequence"/>
</dbReference>
<evidence type="ECO:0000313" key="2">
    <source>
        <dbReference type="Proteomes" id="UP001152523"/>
    </source>
</evidence>